<feature type="compositionally biased region" description="Basic and acidic residues" evidence="5">
    <location>
        <begin position="743"/>
        <end position="763"/>
    </location>
</feature>
<organism evidence="7 8">
    <name type="scientific">Panicum virgatum</name>
    <name type="common">Blackwell switchgrass</name>
    <dbReference type="NCBI Taxonomy" id="38727"/>
    <lineage>
        <taxon>Eukaryota</taxon>
        <taxon>Viridiplantae</taxon>
        <taxon>Streptophyta</taxon>
        <taxon>Embryophyta</taxon>
        <taxon>Tracheophyta</taxon>
        <taxon>Spermatophyta</taxon>
        <taxon>Magnoliopsida</taxon>
        <taxon>Liliopsida</taxon>
        <taxon>Poales</taxon>
        <taxon>Poaceae</taxon>
        <taxon>PACMAD clade</taxon>
        <taxon>Panicoideae</taxon>
        <taxon>Panicodae</taxon>
        <taxon>Paniceae</taxon>
        <taxon>Panicinae</taxon>
        <taxon>Panicum</taxon>
        <taxon>Panicum sect. Hiantes</taxon>
    </lineage>
</organism>
<protein>
    <recommendedName>
        <fullName evidence="6">Demeter RRM-fold domain-containing protein</fullName>
    </recommendedName>
</protein>
<keyword evidence="2" id="KW-0479">Metal-binding</keyword>
<reference evidence="7" key="1">
    <citation type="submission" date="2020-05" db="EMBL/GenBank/DDBJ databases">
        <title>WGS assembly of Panicum virgatum.</title>
        <authorList>
            <person name="Lovell J.T."/>
            <person name="Jenkins J."/>
            <person name="Shu S."/>
            <person name="Juenger T.E."/>
            <person name="Schmutz J."/>
        </authorList>
    </citation>
    <scope>NUCLEOTIDE SEQUENCE</scope>
    <source>
        <strain evidence="7">AP13</strain>
    </source>
</reference>
<feature type="compositionally biased region" description="Polar residues" evidence="5">
    <location>
        <begin position="70"/>
        <end position="79"/>
    </location>
</feature>
<sequence>MAAVAEAAADLGPRLGISPATPDIVRKPAQQSRTTCADGSCCTALFTSAAPAPAAGPGKAESDGLASVPSPLQEQSQSAAEDLGEVDCAMVSTQESSTLHPLVGESSGKVAQQEQQQEEGVASGSDAGGAAPVPTPEKMEPTPRRWWKKSKKGVLRFKVVKDKVMKPKMTPKTTTPRKVKKDKKKRTPEDGSQHDVSGSSNSARRKLDMDSDSSQSKTCFSRAKLIDNLECLAKSHGLRVQPTRRTRSKRGRKRQLMVPYQGTPTGASYSALVPLWGSSQLDITCHGNHGKNLWNKVLGLTEETLRVCDILAKWDGSDSESFEGFDIGSGPEWDQTRHMFEKLVDIFIAAMLDLMGPRKFSPWGGSVIDSVVGTFLTQNVADNLSSHAFMNLAAKFPPRKRCHKAEDCPNTAPLVDDADENFNQNEASDTFDSGDSDCDEYIDSEEEDGHDTEIKGHYGEEYNRLIESFITNLKEKGISTWDSDLMKLVKDKSGNPICTERTLRKFIASLRPVPSSIWKELREEAFGKGYSDRSRAGPSDAVDWESVLHAPIAEVAKCIEVRGQHYILALRIQVFLMHVKNAQDGSFDLDWLRHISREKAKNFLLSIYGIGEKSADCIRLLSLRHKAFPVDVNVARIVTRLGWVKLQPLNGAEFHLINSYPIMRDVQRYLWPRLCTIDKEKLYELQSYDNFWKGNVHKNKSELQCLPFSANCKYYSSSLARWTLNYHKKCQVHGPQGDQPPSEQRKSLLPPEKHEHEHEHREQQASMVSSGRFLLSNDNCMPSSHYMYQHQIEISRTAETPPIHNCEPIVEMPQSPEYEYEEAPNVQEDSYEDYPDIEDIVPGGLQYDGEIDLRSSKHVLNNRSWTPNCGKDLVMINPNSSFRPNKKLKNIGRLSTEHNAYVLPDDHLILEEFEERVPEDICPYLLVVISFPDDYTVTGTVLIPCRTANRGKFPLNGTYFQPHEVFADHSSSRHPITIPRECIGMLDRSIVYFGSSIHSITRGQTRHGIEECFKKGYVCVRGFHRTTRRPMRLCGTLHAANTAKKEALKKEVVKKEGEEKLAKRVRTQDVTGGEE</sequence>
<dbReference type="Pfam" id="PF15628">
    <property type="entry name" value="RRM_DME"/>
    <property type="match status" value="1"/>
</dbReference>
<feature type="compositionally biased region" description="Low complexity" evidence="5">
    <location>
        <begin position="49"/>
        <end position="59"/>
    </location>
</feature>
<evidence type="ECO:0000256" key="5">
    <source>
        <dbReference type="SAM" id="MobiDB-lite"/>
    </source>
</evidence>
<keyword evidence="4" id="KW-0411">Iron-sulfur</keyword>
<proteinExistence type="predicted"/>
<feature type="region of interest" description="Disordered" evidence="5">
    <location>
        <begin position="732"/>
        <end position="767"/>
    </location>
</feature>
<evidence type="ECO:0000256" key="2">
    <source>
        <dbReference type="ARBA" id="ARBA00022723"/>
    </source>
</evidence>
<dbReference type="GO" id="GO:0035514">
    <property type="term" value="F:DNA demethylase activity"/>
    <property type="evidence" value="ECO:0007669"/>
    <property type="project" value="InterPro"/>
</dbReference>
<feature type="compositionally biased region" description="Low complexity" evidence="5">
    <location>
        <begin position="112"/>
        <end position="132"/>
    </location>
</feature>
<feature type="region of interest" description="Disordered" evidence="5">
    <location>
        <begin position="1"/>
        <end position="23"/>
    </location>
</feature>
<dbReference type="InterPro" id="IPR044811">
    <property type="entry name" value="DME/ROS1"/>
</dbReference>
<feature type="region of interest" description="Disordered" evidence="5">
    <location>
        <begin position="49"/>
        <end position="215"/>
    </location>
</feature>
<comment type="caution">
    <text evidence="7">The sequence shown here is derived from an EMBL/GenBank/DDBJ whole genome shotgun (WGS) entry which is preliminary data.</text>
</comment>
<keyword evidence="8" id="KW-1185">Reference proteome</keyword>
<name>A0A8T0X124_PANVG</name>
<evidence type="ECO:0000313" key="8">
    <source>
        <dbReference type="Proteomes" id="UP000823388"/>
    </source>
</evidence>
<dbReference type="EMBL" id="CM029038">
    <property type="protein sequence ID" value="KAG2651044.1"/>
    <property type="molecule type" value="Genomic_DNA"/>
</dbReference>
<dbReference type="PANTHER" id="PTHR46213">
    <property type="entry name" value="TRANSCRIPTIONAL ACTIVATOR DEMETER"/>
    <property type="match status" value="1"/>
</dbReference>
<keyword evidence="3" id="KW-0408">Iron</keyword>
<dbReference type="GO" id="GO:0051536">
    <property type="term" value="F:iron-sulfur cluster binding"/>
    <property type="evidence" value="ECO:0007669"/>
    <property type="project" value="UniProtKB-KW"/>
</dbReference>
<evidence type="ECO:0000313" key="7">
    <source>
        <dbReference type="EMBL" id="KAG2651044.1"/>
    </source>
</evidence>
<dbReference type="InterPro" id="IPR011257">
    <property type="entry name" value="DNA_glycosylase"/>
</dbReference>
<dbReference type="GO" id="GO:0019104">
    <property type="term" value="F:DNA N-glycosylase activity"/>
    <property type="evidence" value="ECO:0007669"/>
    <property type="project" value="InterPro"/>
</dbReference>
<dbReference type="Gene3D" id="1.10.1670.10">
    <property type="entry name" value="Helix-hairpin-Helix base-excision DNA repair enzymes (C-terminal)"/>
    <property type="match status" value="1"/>
</dbReference>
<evidence type="ECO:0000256" key="3">
    <source>
        <dbReference type="ARBA" id="ARBA00023004"/>
    </source>
</evidence>
<dbReference type="InterPro" id="IPR023170">
    <property type="entry name" value="HhH_base_excis_C"/>
</dbReference>
<dbReference type="SUPFAM" id="SSF48150">
    <property type="entry name" value="DNA-glycosylase"/>
    <property type="match status" value="1"/>
</dbReference>
<comment type="cofactor">
    <cofactor evidence="1">
        <name>[4Fe-4S] cluster</name>
        <dbReference type="ChEBI" id="CHEBI:49883"/>
    </cofactor>
</comment>
<dbReference type="Proteomes" id="UP000823388">
    <property type="component" value="Chromosome 1N"/>
</dbReference>
<dbReference type="InterPro" id="IPR028925">
    <property type="entry name" value="RRM_DME"/>
</dbReference>
<gene>
    <name evidence="7" type="ORF">PVAP13_1NG212319</name>
</gene>
<feature type="compositionally biased region" description="Basic residues" evidence="5">
    <location>
        <begin position="175"/>
        <end position="186"/>
    </location>
</feature>
<feature type="compositionally biased region" description="Basic residues" evidence="5">
    <location>
        <begin position="145"/>
        <end position="155"/>
    </location>
</feature>
<evidence type="ECO:0000256" key="1">
    <source>
        <dbReference type="ARBA" id="ARBA00001966"/>
    </source>
</evidence>
<dbReference type="GO" id="GO:0046872">
    <property type="term" value="F:metal ion binding"/>
    <property type="evidence" value="ECO:0007669"/>
    <property type="project" value="UniProtKB-KW"/>
</dbReference>
<feature type="domain" description="Demeter RRM-fold" evidence="6">
    <location>
        <begin position="939"/>
        <end position="1039"/>
    </location>
</feature>
<dbReference type="AlphaFoldDB" id="A0A8T0X124"/>
<dbReference type="GO" id="GO:0141166">
    <property type="term" value="P:chromosomal 5-methylcytosine DNA demethylation pathway"/>
    <property type="evidence" value="ECO:0007669"/>
    <property type="project" value="InterPro"/>
</dbReference>
<evidence type="ECO:0000256" key="4">
    <source>
        <dbReference type="ARBA" id="ARBA00023014"/>
    </source>
</evidence>
<dbReference type="Gene3D" id="1.10.340.30">
    <property type="entry name" value="Hypothetical protein, domain 2"/>
    <property type="match status" value="1"/>
</dbReference>
<dbReference type="GO" id="GO:0006281">
    <property type="term" value="P:DNA repair"/>
    <property type="evidence" value="ECO:0007669"/>
    <property type="project" value="InterPro"/>
</dbReference>
<evidence type="ECO:0000259" key="6">
    <source>
        <dbReference type="Pfam" id="PF15628"/>
    </source>
</evidence>
<dbReference type="PANTHER" id="PTHR46213:SF4">
    <property type="entry name" value="OS02G0496500 PROTEIN"/>
    <property type="match status" value="1"/>
</dbReference>
<accession>A0A8T0X124</accession>